<dbReference type="Proteomes" id="UP000661112">
    <property type="component" value="Unassembled WGS sequence"/>
</dbReference>
<accession>A0ABR8D8C6</accession>
<feature type="transmembrane region" description="Helical" evidence="1">
    <location>
        <begin position="20"/>
        <end position="40"/>
    </location>
</feature>
<name>A0ABR8D8C6_9NOST</name>
<keyword evidence="1" id="KW-0812">Transmembrane</keyword>
<keyword evidence="3" id="KW-1185">Reference proteome</keyword>
<comment type="caution">
    <text evidence="2">The sequence shown here is derived from an EMBL/GenBank/DDBJ whole genome shotgun (WGS) entry which is preliminary data.</text>
</comment>
<evidence type="ECO:0000313" key="3">
    <source>
        <dbReference type="Proteomes" id="UP000661112"/>
    </source>
</evidence>
<sequence length="111" mass="12500">MLDFSTLAEFSRANCIGICAFLVPANLLTTLFTIILAVLGRPTQQIWQSVSLASIFATVMIYHVYTWFIIGVVMLPTYILLALAITCLLTNLVTVILYKRYFRPQHISQNA</sequence>
<keyword evidence="1" id="KW-1133">Transmembrane helix</keyword>
<protein>
    <submittedName>
        <fullName evidence="2">Uncharacterized protein</fullName>
    </submittedName>
</protein>
<feature type="transmembrane region" description="Helical" evidence="1">
    <location>
        <begin position="78"/>
        <end position="98"/>
    </location>
</feature>
<evidence type="ECO:0000256" key="1">
    <source>
        <dbReference type="SAM" id="Phobius"/>
    </source>
</evidence>
<reference evidence="2 3" key="1">
    <citation type="journal article" date="2020" name="ISME J.">
        <title>Comparative genomics reveals insights into cyanobacterial evolution and habitat adaptation.</title>
        <authorList>
            <person name="Chen M.Y."/>
            <person name="Teng W.K."/>
            <person name="Zhao L."/>
            <person name="Hu C.X."/>
            <person name="Zhou Y.K."/>
            <person name="Han B.P."/>
            <person name="Song L.R."/>
            <person name="Shu W.S."/>
        </authorList>
    </citation>
    <scope>NUCLEOTIDE SEQUENCE [LARGE SCALE GENOMIC DNA]</scope>
    <source>
        <strain evidence="2 3">FACHB-119</strain>
    </source>
</reference>
<dbReference type="RefSeq" id="WP_190475164.1">
    <property type="nucleotide sequence ID" value="NZ_JACJSG010000026.1"/>
</dbReference>
<keyword evidence="1" id="KW-0472">Membrane</keyword>
<dbReference type="EMBL" id="JACJSG010000026">
    <property type="protein sequence ID" value="MBD2502678.1"/>
    <property type="molecule type" value="Genomic_DNA"/>
</dbReference>
<organism evidence="2 3">
    <name type="scientific">Anabaena azotica FACHB-119</name>
    <dbReference type="NCBI Taxonomy" id="947527"/>
    <lineage>
        <taxon>Bacteria</taxon>
        <taxon>Bacillati</taxon>
        <taxon>Cyanobacteriota</taxon>
        <taxon>Cyanophyceae</taxon>
        <taxon>Nostocales</taxon>
        <taxon>Nostocaceae</taxon>
        <taxon>Anabaena</taxon>
        <taxon>Anabaena azotica</taxon>
    </lineage>
</organism>
<proteinExistence type="predicted"/>
<evidence type="ECO:0000313" key="2">
    <source>
        <dbReference type="EMBL" id="MBD2502678.1"/>
    </source>
</evidence>
<gene>
    <name evidence="2" type="ORF">H6G83_19050</name>
</gene>
<feature type="transmembrane region" description="Helical" evidence="1">
    <location>
        <begin position="52"/>
        <end position="72"/>
    </location>
</feature>